<dbReference type="GO" id="GO:0005576">
    <property type="term" value="C:extracellular region"/>
    <property type="evidence" value="ECO:0007669"/>
    <property type="project" value="TreeGrafter"/>
</dbReference>
<dbReference type="SMART" id="SM00062">
    <property type="entry name" value="PBPb"/>
    <property type="match status" value="1"/>
</dbReference>
<dbReference type="SUPFAM" id="SSF53850">
    <property type="entry name" value="Periplasmic binding protein-like II"/>
    <property type="match status" value="1"/>
</dbReference>
<dbReference type="AlphaFoldDB" id="A0A1H1L1F1"/>
<dbReference type="EMBL" id="LT629765">
    <property type="protein sequence ID" value="SDR68110.1"/>
    <property type="molecule type" value="Genomic_DNA"/>
</dbReference>
<gene>
    <name evidence="7" type="ORF">SAMN04488539_0006</name>
    <name evidence="8" type="ORF">SAMN04488539_2541</name>
</gene>
<dbReference type="GO" id="GO:0030288">
    <property type="term" value="C:outer membrane-bounded periplasmic space"/>
    <property type="evidence" value="ECO:0007669"/>
    <property type="project" value="TreeGrafter"/>
</dbReference>
<dbReference type="InterPro" id="IPR001638">
    <property type="entry name" value="Solute-binding_3/MltF_N"/>
</dbReference>
<keyword evidence="2" id="KW-0813">Transport</keyword>
<feature type="domain" description="Solute-binding protein family 3/N-terminal" evidence="6">
    <location>
        <begin position="85"/>
        <end position="307"/>
    </location>
</feature>
<dbReference type="PANTHER" id="PTHR30085:SF6">
    <property type="entry name" value="ABC TRANSPORTER GLUTAMINE-BINDING PROTEIN GLNH"/>
    <property type="match status" value="1"/>
</dbReference>
<evidence type="ECO:0000313" key="7">
    <source>
        <dbReference type="EMBL" id="SDR68110.1"/>
    </source>
</evidence>
<organism evidence="7 9">
    <name type="scientific">Corynebacterium timonense</name>
    <dbReference type="NCBI Taxonomy" id="441500"/>
    <lineage>
        <taxon>Bacteria</taxon>
        <taxon>Bacillati</taxon>
        <taxon>Actinomycetota</taxon>
        <taxon>Actinomycetes</taxon>
        <taxon>Mycobacteriales</taxon>
        <taxon>Corynebacteriaceae</taxon>
        <taxon>Corynebacterium</taxon>
    </lineage>
</organism>
<dbReference type="EMBL" id="LT629765">
    <property type="protein sequence ID" value="SDS85622.1"/>
    <property type="molecule type" value="Genomic_DNA"/>
</dbReference>
<dbReference type="OrthoDB" id="9807888at2"/>
<dbReference type="eggNOG" id="COG0834">
    <property type="taxonomic scope" value="Bacteria"/>
</dbReference>
<dbReference type="InterPro" id="IPR051455">
    <property type="entry name" value="Bact_solute-bind_prot3"/>
</dbReference>
<dbReference type="PANTHER" id="PTHR30085">
    <property type="entry name" value="AMINO ACID ABC TRANSPORTER PERMEASE"/>
    <property type="match status" value="1"/>
</dbReference>
<accession>A0A1H1L1F1</accession>
<dbReference type="Proteomes" id="UP000182237">
    <property type="component" value="Chromosome I"/>
</dbReference>
<keyword evidence="9" id="KW-1185">Reference proteome</keyword>
<name>A0A1H1L1F1_9CORY</name>
<dbReference type="STRING" id="1203190.GCA_000312345_02429"/>
<evidence type="ECO:0000313" key="9">
    <source>
        <dbReference type="Proteomes" id="UP000182237"/>
    </source>
</evidence>
<evidence type="ECO:0000313" key="8">
    <source>
        <dbReference type="EMBL" id="SDS85622.1"/>
    </source>
</evidence>
<sequence>MKRLAALACAGSLALAACAPTAPPIPPADPPLVYSGLPLPVGAQLDPAGVDPASPFVDDSFWEGSLRPDDATPEERIPEILQRGRIVVGVDQSQYLLSYRDTAVGDLRGFEIDLAHEIARDIFGDPDRVDFRFVESGRRVAALEEGDVDIIVRTMSITPERAKNSDFSVPYLASAVRLLTPLNSEITTIADAAENTICVVDGSNLLELARTVAPESGILRTRSWADCLMATQQYQADAVLSDDAILAGMTAQDPHTRVLDETYGMQNYAVGVRRGRDGLVRQVNETIERIEHDGTWQRMRADWLADALTSPAPPPARYREEPVQDPVEESNG</sequence>
<evidence type="ECO:0000256" key="5">
    <source>
        <dbReference type="SAM" id="SignalP"/>
    </source>
</evidence>
<evidence type="ECO:0000256" key="4">
    <source>
        <dbReference type="SAM" id="MobiDB-lite"/>
    </source>
</evidence>
<evidence type="ECO:0000256" key="2">
    <source>
        <dbReference type="ARBA" id="ARBA00022448"/>
    </source>
</evidence>
<comment type="similarity">
    <text evidence="1">Belongs to the bacterial solute-binding protein 3 family.</text>
</comment>
<evidence type="ECO:0000256" key="1">
    <source>
        <dbReference type="ARBA" id="ARBA00010333"/>
    </source>
</evidence>
<dbReference type="RefSeq" id="WP_019195191.1">
    <property type="nucleotide sequence ID" value="NZ_LT629765.1"/>
</dbReference>
<keyword evidence="3 5" id="KW-0732">Signal</keyword>
<evidence type="ECO:0000256" key="3">
    <source>
        <dbReference type="ARBA" id="ARBA00022729"/>
    </source>
</evidence>
<protein>
    <submittedName>
        <fullName evidence="8">Amino acid ABC transporter substrate-binding protein, PAAT family</fullName>
    </submittedName>
    <submittedName>
        <fullName evidence="7">Polar amino acid transport system substrate-binding protein</fullName>
    </submittedName>
</protein>
<feature type="signal peptide" evidence="5">
    <location>
        <begin position="1"/>
        <end position="19"/>
    </location>
</feature>
<feature type="chain" id="PRO_5038216864" evidence="5">
    <location>
        <begin position="20"/>
        <end position="332"/>
    </location>
</feature>
<dbReference type="PROSITE" id="PS51257">
    <property type="entry name" value="PROKAR_LIPOPROTEIN"/>
    <property type="match status" value="1"/>
</dbReference>
<dbReference type="Pfam" id="PF00497">
    <property type="entry name" value="SBP_bac_3"/>
    <property type="match status" value="1"/>
</dbReference>
<dbReference type="Gene3D" id="3.40.190.10">
    <property type="entry name" value="Periplasmic binding protein-like II"/>
    <property type="match status" value="2"/>
</dbReference>
<evidence type="ECO:0000259" key="6">
    <source>
        <dbReference type="SMART" id="SM00062"/>
    </source>
</evidence>
<reference evidence="7 9" key="1">
    <citation type="submission" date="2016-10" db="EMBL/GenBank/DDBJ databases">
        <authorList>
            <person name="de Groot N.N."/>
        </authorList>
    </citation>
    <scope>NUCLEOTIDE SEQUENCE [LARGE SCALE GENOMIC DNA]</scope>
    <source>
        <strain evidence="7 9">DSM 45434</strain>
    </source>
</reference>
<proteinExistence type="inferred from homology"/>
<dbReference type="GO" id="GO:0006865">
    <property type="term" value="P:amino acid transport"/>
    <property type="evidence" value="ECO:0007669"/>
    <property type="project" value="TreeGrafter"/>
</dbReference>
<feature type="region of interest" description="Disordered" evidence="4">
    <location>
        <begin position="308"/>
        <end position="332"/>
    </location>
</feature>